<evidence type="ECO:0000313" key="5">
    <source>
        <dbReference type="Proteomes" id="UP001576780"/>
    </source>
</evidence>
<sequence length="281" mass="31996">MAKRSRSSSSAVIEKRLKEGRGQGQGKAYNPWLHIQDVASQGLASRIKGWKTSRVHHLLSKLETEYFYVLEWSDIVSDIREQYPLLPLAETLAIAEQLNIPHPSDPHSKEPVVMTTDFLITSQRNFLNPIAQARTIKYAKDLQSPRTLEKLEIERHYWQKRDIDWGIVTEREIPKTVVENIKWLHPYFDAAGLLPLTQKDLARIESVLTPQVIEANSSLTNITALCDDQLGIEPGTSLSVVRYLLANRRWATNMNKPIRPSKKLEITVKSINIQEKAEGVG</sequence>
<organism evidence="4 5">
    <name type="scientific">Floridaenema evergladense BLCC-F167</name>
    <dbReference type="NCBI Taxonomy" id="3153639"/>
    <lineage>
        <taxon>Bacteria</taxon>
        <taxon>Bacillati</taxon>
        <taxon>Cyanobacteriota</taxon>
        <taxon>Cyanophyceae</taxon>
        <taxon>Oscillatoriophycideae</taxon>
        <taxon>Aerosakkonematales</taxon>
        <taxon>Aerosakkonemataceae</taxon>
        <taxon>Floridanema</taxon>
        <taxon>Floridanema evergladense</taxon>
    </lineage>
</organism>
<keyword evidence="4" id="KW-0255">Endonuclease</keyword>
<protein>
    <submittedName>
        <fullName evidence="4">TnsA endonuclease N-terminal domain-containing protein</fullName>
    </submittedName>
</protein>
<comment type="caution">
    <text evidence="4">The sequence shown here is derived from an EMBL/GenBank/DDBJ whole genome shotgun (WGS) entry which is preliminary data.</text>
</comment>
<keyword evidence="5" id="KW-1185">Reference proteome</keyword>
<dbReference type="InterPro" id="IPR014832">
    <property type="entry name" value="TnsA_C"/>
</dbReference>
<dbReference type="InterPro" id="IPR014833">
    <property type="entry name" value="TnsA_N"/>
</dbReference>
<proteinExistence type="predicted"/>
<evidence type="ECO:0000256" key="1">
    <source>
        <dbReference type="SAM" id="MobiDB-lite"/>
    </source>
</evidence>
<dbReference type="EMBL" id="JBHFNT010000294">
    <property type="protein sequence ID" value="MFB2839102.1"/>
    <property type="molecule type" value="Genomic_DNA"/>
</dbReference>
<dbReference type="InterPro" id="IPR036388">
    <property type="entry name" value="WH-like_DNA-bd_sf"/>
</dbReference>
<accession>A0ABV4WWD2</accession>
<dbReference type="RefSeq" id="WP_413281391.1">
    <property type="nucleotide sequence ID" value="NZ_JBHFNT010000294.1"/>
</dbReference>
<evidence type="ECO:0000313" key="4">
    <source>
        <dbReference type="EMBL" id="MFB2839102.1"/>
    </source>
</evidence>
<feature type="domain" description="TnsA endonuclease N-terminal" evidence="3">
    <location>
        <begin position="74"/>
        <end position="170"/>
    </location>
</feature>
<dbReference type="InterPro" id="IPR011856">
    <property type="entry name" value="tRNA_endonuc-like_dom_sf"/>
</dbReference>
<feature type="region of interest" description="Disordered" evidence="1">
    <location>
        <begin position="1"/>
        <end position="25"/>
    </location>
</feature>
<feature type="domain" description="TnsA endonuclease C-terminal" evidence="2">
    <location>
        <begin position="172"/>
        <end position="254"/>
    </location>
</feature>
<evidence type="ECO:0000259" key="3">
    <source>
        <dbReference type="Pfam" id="PF08722"/>
    </source>
</evidence>
<keyword evidence="4" id="KW-0378">Hydrolase</keyword>
<dbReference type="Proteomes" id="UP001576780">
    <property type="component" value="Unassembled WGS sequence"/>
</dbReference>
<name>A0ABV4WWD2_9CYAN</name>
<dbReference type="Gene3D" id="3.40.1350.10">
    <property type="match status" value="1"/>
</dbReference>
<gene>
    <name evidence="4" type="ORF">ACE1CA_31815</name>
</gene>
<keyword evidence="4" id="KW-0540">Nuclease</keyword>
<dbReference type="Gene3D" id="1.10.10.10">
    <property type="entry name" value="Winged helix-like DNA-binding domain superfamily/Winged helix DNA-binding domain"/>
    <property type="match status" value="1"/>
</dbReference>
<dbReference type="CDD" id="cd22362">
    <property type="entry name" value="TnsA_endonuclease-like"/>
    <property type="match status" value="1"/>
</dbReference>
<dbReference type="GO" id="GO:0004519">
    <property type="term" value="F:endonuclease activity"/>
    <property type="evidence" value="ECO:0007669"/>
    <property type="project" value="UniProtKB-KW"/>
</dbReference>
<evidence type="ECO:0000259" key="2">
    <source>
        <dbReference type="Pfam" id="PF08721"/>
    </source>
</evidence>
<dbReference type="Pfam" id="PF08722">
    <property type="entry name" value="Tn7_TnsA-like_N"/>
    <property type="match status" value="1"/>
</dbReference>
<dbReference type="Pfam" id="PF08721">
    <property type="entry name" value="Tn7_Tnp_TnsA_C"/>
    <property type="match status" value="1"/>
</dbReference>
<reference evidence="4 5" key="1">
    <citation type="submission" date="2024-09" db="EMBL/GenBank/DDBJ databases">
        <title>Floridaenema gen nov. (Aerosakkonemataceae, Aerosakkonematales ord. nov., Cyanobacteria) from benthic tropical and subtropical fresh waters, with the description of four new species.</title>
        <authorList>
            <person name="Moretto J.A."/>
            <person name="Berthold D.E."/>
            <person name="Lefler F.W."/>
            <person name="Huang I.-S."/>
            <person name="Laughinghouse H. IV."/>
        </authorList>
    </citation>
    <scope>NUCLEOTIDE SEQUENCE [LARGE SCALE GENOMIC DNA]</scope>
    <source>
        <strain evidence="4 5">BLCC-F167</strain>
    </source>
</reference>
<dbReference type="InterPro" id="IPR011335">
    <property type="entry name" value="Restrct_endonuc-II-like"/>
</dbReference>
<dbReference type="SUPFAM" id="SSF52980">
    <property type="entry name" value="Restriction endonuclease-like"/>
    <property type="match status" value="1"/>
</dbReference>